<dbReference type="SUPFAM" id="SSF53335">
    <property type="entry name" value="S-adenosyl-L-methionine-dependent methyltransferases"/>
    <property type="match status" value="1"/>
</dbReference>
<evidence type="ECO:0000313" key="3">
    <source>
        <dbReference type="Proteomes" id="UP000002630"/>
    </source>
</evidence>
<dbReference type="GO" id="GO:0032259">
    <property type="term" value="P:methylation"/>
    <property type="evidence" value="ECO:0007669"/>
    <property type="project" value="UniProtKB-KW"/>
</dbReference>
<dbReference type="InterPro" id="IPR013216">
    <property type="entry name" value="Methyltransf_11"/>
</dbReference>
<dbReference type="Pfam" id="PF08241">
    <property type="entry name" value="Methyltransf_11"/>
    <property type="match status" value="1"/>
</dbReference>
<dbReference type="PANTHER" id="PTHR43591:SF99">
    <property type="entry name" value="OS06G0646000 PROTEIN"/>
    <property type="match status" value="1"/>
</dbReference>
<dbReference type="AlphaFoldDB" id="D7G388"/>
<dbReference type="Gene3D" id="3.40.50.150">
    <property type="entry name" value="Vaccinia Virus protein VP39"/>
    <property type="match status" value="1"/>
</dbReference>
<dbReference type="InParanoid" id="D7G388"/>
<gene>
    <name evidence="2" type="ORF">Esi_0050_0086</name>
</gene>
<protein>
    <submittedName>
        <fullName evidence="2">S-adenosyl-L-methionine-dependent methyltransferases-like</fullName>
    </submittedName>
</protein>
<evidence type="ECO:0000259" key="1">
    <source>
        <dbReference type="Pfam" id="PF08241"/>
    </source>
</evidence>
<organism evidence="2 3">
    <name type="scientific">Ectocarpus siliculosus</name>
    <name type="common">Brown alga</name>
    <name type="synonym">Conferva siliculosa</name>
    <dbReference type="NCBI Taxonomy" id="2880"/>
    <lineage>
        <taxon>Eukaryota</taxon>
        <taxon>Sar</taxon>
        <taxon>Stramenopiles</taxon>
        <taxon>Ochrophyta</taxon>
        <taxon>PX clade</taxon>
        <taxon>Phaeophyceae</taxon>
        <taxon>Ectocarpales</taxon>
        <taxon>Ectocarpaceae</taxon>
        <taxon>Ectocarpus</taxon>
    </lineage>
</organism>
<accession>D7G388</accession>
<dbReference type="PANTHER" id="PTHR43591">
    <property type="entry name" value="METHYLTRANSFERASE"/>
    <property type="match status" value="1"/>
</dbReference>
<reference evidence="2 3" key="1">
    <citation type="journal article" date="2010" name="Nature">
        <title>The Ectocarpus genome and the independent evolution of multicellularity in brown algae.</title>
        <authorList>
            <person name="Cock J.M."/>
            <person name="Sterck L."/>
            <person name="Rouze P."/>
            <person name="Scornet D."/>
            <person name="Allen A.E."/>
            <person name="Amoutzias G."/>
            <person name="Anthouard V."/>
            <person name="Artiguenave F."/>
            <person name="Aury J.M."/>
            <person name="Badger J.H."/>
            <person name="Beszteri B."/>
            <person name="Billiau K."/>
            <person name="Bonnet E."/>
            <person name="Bothwell J.H."/>
            <person name="Bowler C."/>
            <person name="Boyen C."/>
            <person name="Brownlee C."/>
            <person name="Carrano C.J."/>
            <person name="Charrier B."/>
            <person name="Cho G.Y."/>
            <person name="Coelho S.M."/>
            <person name="Collen J."/>
            <person name="Corre E."/>
            <person name="Da Silva C."/>
            <person name="Delage L."/>
            <person name="Delaroque N."/>
            <person name="Dittami S.M."/>
            <person name="Doulbeau S."/>
            <person name="Elias M."/>
            <person name="Farnham G."/>
            <person name="Gachon C.M."/>
            <person name="Gschloessl B."/>
            <person name="Heesch S."/>
            <person name="Jabbari K."/>
            <person name="Jubin C."/>
            <person name="Kawai H."/>
            <person name="Kimura K."/>
            <person name="Kloareg B."/>
            <person name="Kupper F.C."/>
            <person name="Lang D."/>
            <person name="Le Bail A."/>
            <person name="Leblanc C."/>
            <person name="Lerouge P."/>
            <person name="Lohr M."/>
            <person name="Lopez P.J."/>
            <person name="Martens C."/>
            <person name="Maumus F."/>
            <person name="Michel G."/>
            <person name="Miranda-Saavedra D."/>
            <person name="Morales J."/>
            <person name="Moreau H."/>
            <person name="Motomura T."/>
            <person name="Nagasato C."/>
            <person name="Napoli C.A."/>
            <person name="Nelson D.R."/>
            <person name="Nyvall-Collen P."/>
            <person name="Peters A.F."/>
            <person name="Pommier C."/>
            <person name="Potin P."/>
            <person name="Poulain J."/>
            <person name="Quesneville H."/>
            <person name="Read B."/>
            <person name="Rensing S.A."/>
            <person name="Ritter A."/>
            <person name="Rousvoal S."/>
            <person name="Samanta M."/>
            <person name="Samson G."/>
            <person name="Schroeder D.C."/>
            <person name="Segurens B."/>
            <person name="Strittmatter M."/>
            <person name="Tonon T."/>
            <person name="Tregear J.W."/>
            <person name="Valentin K."/>
            <person name="von Dassow P."/>
            <person name="Yamagishi T."/>
            <person name="Van de Peer Y."/>
            <person name="Wincker P."/>
        </authorList>
    </citation>
    <scope>NUCLEOTIDE SEQUENCE [LARGE SCALE GENOMIC DNA]</scope>
    <source>
        <strain evidence="3">Ec32 / CCAP1310/4</strain>
    </source>
</reference>
<dbReference type="OrthoDB" id="10017101at2759"/>
<proteinExistence type="predicted"/>
<dbReference type="GO" id="GO:0008757">
    <property type="term" value="F:S-adenosylmethionine-dependent methyltransferase activity"/>
    <property type="evidence" value="ECO:0007669"/>
    <property type="project" value="InterPro"/>
</dbReference>
<dbReference type="EMBL" id="FN649734">
    <property type="protein sequence ID" value="CBJ26935.1"/>
    <property type="molecule type" value="Genomic_DNA"/>
</dbReference>
<dbReference type="eggNOG" id="ENOG502QPQG">
    <property type="taxonomic scope" value="Eukaryota"/>
</dbReference>
<feature type="domain" description="Methyltransferase type 11" evidence="1">
    <location>
        <begin position="309"/>
        <end position="401"/>
    </location>
</feature>
<dbReference type="EMBL" id="FN648708">
    <property type="protein sequence ID" value="CBJ26935.1"/>
    <property type="molecule type" value="Genomic_DNA"/>
</dbReference>
<name>D7G388_ECTSI</name>
<dbReference type="Proteomes" id="UP000002630">
    <property type="component" value="Linkage Group LG09"/>
</dbReference>
<sequence length="471" mass="50264">MQPHQRHSPTHQPATVLLPHLRCLAHKTDSECGPDKEIDRERRDKSCCHKKRLTATATTRMPPPPTTKMTVLAVLLAAGCSSPAVASAAAGGGKHGPASPATAGFVALPARTSAASHELRLPVRSKRIPTAKNSLPGRLCLSAAADAAATGASPSVKEDEKRAAVKSALLGVFGETVKDGDEGQATPGDPILACPSTLGDLTDGVRWYGGVGPGSLLVAYKSSDKRPGVKYPIGTEFVDFAEPLKPTWSLSRGEAVKEGTFQTPLVSWLYERGWRQGFSANGFPGIDEEFRLASEYFSSTGADGKAVIDLSCGSGLMMRRLVSSGRYSRVIGGDLSPTMLAETARRFREEDLGAPELIRCDVSRLPLKTESLDGVHAGAALHCWSKLEESLSEVHRVLKPGRGFFATTFLNSAVLGNTAGNTVGNSRRRDGFKFFELAELEQLMRNAGFEDVKVVKEGRACAIVRATKQAE</sequence>
<dbReference type="CDD" id="cd02440">
    <property type="entry name" value="AdoMet_MTases"/>
    <property type="match status" value="1"/>
</dbReference>
<evidence type="ECO:0000313" key="2">
    <source>
        <dbReference type="EMBL" id="CBJ26935.1"/>
    </source>
</evidence>
<keyword evidence="3" id="KW-1185">Reference proteome</keyword>
<dbReference type="InterPro" id="IPR029063">
    <property type="entry name" value="SAM-dependent_MTases_sf"/>
</dbReference>